<name>A0A067KF95_JATCU</name>
<gene>
    <name evidence="1" type="ORF">JCGZ_07229</name>
</gene>
<dbReference type="PANTHER" id="PTHR33132:SF148">
    <property type="entry name" value="SERINE-RICH PROTEIN-RELATED"/>
    <property type="match status" value="1"/>
</dbReference>
<keyword evidence="2" id="KW-1185">Reference proteome</keyword>
<accession>A0A067KF95</accession>
<evidence type="ECO:0000313" key="2">
    <source>
        <dbReference type="Proteomes" id="UP000027138"/>
    </source>
</evidence>
<protein>
    <submittedName>
        <fullName evidence="1">Uncharacterized protein</fullName>
    </submittedName>
</protein>
<sequence length="86" mass="9290">MCNPIIPLVSHGVFERRWFVFQAVETMTEHARLETAAVAGGGGGAAAAAGGGSIKSCICSPTRHAGSFRCRYHHGDYEWGRRITKK</sequence>
<dbReference type="AlphaFoldDB" id="A0A067KF95"/>
<dbReference type="EMBL" id="KK914539">
    <property type="protein sequence ID" value="KDP33658.1"/>
    <property type="molecule type" value="Genomic_DNA"/>
</dbReference>
<evidence type="ECO:0000313" key="1">
    <source>
        <dbReference type="EMBL" id="KDP33658.1"/>
    </source>
</evidence>
<dbReference type="Proteomes" id="UP000027138">
    <property type="component" value="Unassembled WGS sequence"/>
</dbReference>
<dbReference type="PANTHER" id="PTHR33132">
    <property type="entry name" value="OSJNBB0118P14.9 PROTEIN"/>
    <property type="match status" value="1"/>
</dbReference>
<dbReference type="OrthoDB" id="1676051at2759"/>
<organism evidence="1 2">
    <name type="scientific">Jatropha curcas</name>
    <name type="common">Barbados nut</name>
    <dbReference type="NCBI Taxonomy" id="180498"/>
    <lineage>
        <taxon>Eukaryota</taxon>
        <taxon>Viridiplantae</taxon>
        <taxon>Streptophyta</taxon>
        <taxon>Embryophyta</taxon>
        <taxon>Tracheophyta</taxon>
        <taxon>Spermatophyta</taxon>
        <taxon>Magnoliopsida</taxon>
        <taxon>eudicotyledons</taxon>
        <taxon>Gunneridae</taxon>
        <taxon>Pentapetalae</taxon>
        <taxon>rosids</taxon>
        <taxon>fabids</taxon>
        <taxon>Malpighiales</taxon>
        <taxon>Euphorbiaceae</taxon>
        <taxon>Crotonoideae</taxon>
        <taxon>Jatropheae</taxon>
        <taxon>Jatropha</taxon>
    </lineage>
</organism>
<reference evidence="1 2" key="1">
    <citation type="journal article" date="2014" name="PLoS ONE">
        <title>Global Analysis of Gene Expression Profiles in Physic Nut (Jatropha curcas L.) Seedlings Exposed to Salt Stress.</title>
        <authorList>
            <person name="Zhang L."/>
            <person name="Zhang C."/>
            <person name="Wu P."/>
            <person name="Chen Y."/>
            <person name="Li M."/>
            <person name="Jiang H."/>
            <person name="Wu G."/>
        </authorList>
    </citation>
    <scope>NUCLEOTIDE SEQUENCE [LARGE SCALE GENOMIC DNA]</scope>
    <source>
        <strain evidence="2">cv. GZQX0401</strain>
        <tissue evidence="1">Young leaves</tissue>
    </source>
</reference>
<proteinExistence type="predicted"/>